<sequence>MKEERQREPWAEQMVSSPFASAHFTIEMMNRVQEKAMTATTGTKWRSKWVVALVSLVILCVVIGLSGVMERFAPNHRSLTGTSGEVKERLAYEVDGVLKLAVYPDPELVAGKPFGYIFHMTAPFAELKGRMLAIRAEHIESGQRMTAVAPEEIQKPSSGYQGLERYTAFINLPISGMWRYVVELDGEAYGDVVLQVPEPSWEISPMFKSGAYMLRGSEGKVGLIDAGFLAGMQQKYVWHFWEDGMKLEGAFTVKAVKQGERHIVEVFTADRLGGPLNGADRSVVSMMSLPEPGVWRLLPYIGDQQLDSIVVEAK</sequence>
<comment type="caution">
    <text evidence="2">The sequence shown here is derived from an EMBL/GenBank/DDBJ whole genome shotgun (WGS) entry which is preliminary data.</text>
</comment>
<dbReference type="RefSeq" id="WP_204815983.1">
    <property type="nucleotide sequence ID" value="NZ_JANHOF010000001.1"/>
</dbReference>
<proteinExistence type="predicted"/>
<name>A0ABV6JGI5_9BACL</name>
<keyword evidence="3" id="KW-1185">Reference proteome</keyword>
<dbReference type="InterPro" id="IPR032366">
    <property type="entry name" value="DUF4871"/>
</dbReference>
<dbReference type="Gene3D" id="2.60.40.3830">
    <property type="match status" value="2"/>
</dbReference>
<evidence type="ECO:0000313" key="3">
    <source>
        <dbReference type="Proteomes" id="UP001589818"/>
    </source>
</evidence>
<keyword evidence="1" id="KW-1133">Transmembrane helix</keyword>
<feature type="transmembrane region" description="Helical" evidence="1">
    <location>
        <begin position="49"/>
        <end position="69"/>
    </location>
</feature>
<keyword evidence="1" id="KW-0472">Membrane</keyword>
<gene>
    <name evidence="2" type="ORF">ACFFJ8_26070</name>
</gene>
<keyword evidence="1" id="KW-0812">Transmembrane</keyword>
<accession>A0ABV6JGI5</accession>
<dbReference type="EMBL" id="JBHLVF010000041">
    <property type="protein sequence ID" value="MFC0394817.1"/>
    <property type="molecule type" value="Genomic_DNA"/>
</dbReference>
<evidence type="ECO:0000313" key="2">
    <source>
        <dbReference type="EMBL" id="MFC0394817.1"/>
    </source>
</evidence>
<reference evidence="2 3" key="1">
    <citation type="submission" date="2024-09" db="EMBL/GenBank/DDBJ databases">
        <authorList>
            <person name="Sun Q."/>
            <person name="Mori K."/>
        </authorList>
    </citation>
    <scope>NUCLEOTIDE SEQUENCE [LARGE SCALE GENOMIC DNA]</scope>
    <source>
        <strain evidence="2 3">CCM 4839</strain>
    </source>
</reference>
<evidence type="ECO:0000256" key="1">
    <source>
        <dbReference type="SAM" id="Phobius"/>
    </source>
</evidence>
<protein>
    <submittedName>
        <fullName evidence="2">DUF4871 domain-containing protein</fullName>
    </submittedName>
</protein>
<dbReference type="Proteomes" id="UP001589818">
    <property type="component" value="Unassembled WGS sequence"/>
</dbReference>
<dbReference type="Pfam" id="PF16167">
    <property type="entry name" value="DUF4871"/>
    <property type="match status" value="1"/>
</dbReference>
<organism evidence="2 3">
    <name type="scientific">Paenibacillus mendelii</name>
    <dbReference type="NCBI Taxonomy" id="206163"/>
    <lineage>
        <taxon>Bacteria</taxon>
        <taxon>Bacillati</taxon>
        <taxon>Bacillota</taxon>
        <taxon>Bacilli</taxon>
        <taxon>Bacillales</taxon>
        <taxon>Paenibacillaceae</taxon>
        <taxon>Paenibacillus</taxon>
    </lineage>
</organism>